<name>A0AAE8BZJ9_9CAUD</name>
<evidence type="ECO:0000313" key="2">
    <source>
        <dbReference type="Proteomes" id="UP000827973"/>
    </source>
</evidence>
<keyword evidence="2" id="KW-1185">Reference proteome</keyword>
<evidence type="ECO:0000313" key="1">
    <source>
        <dbReference type="EMBL" id="QZE57280.1"/>
    </source>
</evidence>
<accession>A0AAE8BZJ9</accession>
<proteinExistence type="predicted"/>
<dbReference type="EMBL" id="MZ443776">
    <property type="protein sequence ID" value="QZE57280.1"/>
    <property type="molecule type" value="Genomic_DNA"/>
</dbReference>
<protein>
    <submittedName>
        <fullName evidence="1">Uncharacterized protein</fullName>
    </submittedName>
</protein>
<organism evidence="1 2">
    <name type="scientific">Erwinia phage pEa_SNUABM_1</name>
    <dbReference type="NCBI Taxonomy" id="2869543"/>
    <lineage>
        <taxon>Viruses</taxon>
        <taxon>Duplodnaviria</taxon>
        <taxon>Heunggongvirae</taxon>
        <taxon>Uroviricota</taxon>
        <taxon>Caudoviricetes</taxon>
        <taxon>Alexandravirus</taxon>
        <taxon>Alexandravirus SNUABM1</taxon>
    </lineage>
</organism>
<dbReference type="Proteomes" id="UP000827973">
    <property type="component" value="Segment"/>
</dbReference>
<sequence>MIHEMYAIEYANNIPTRIHVFKAEADSQQSDYRALVSMGAFDKRMGLICARDLTAKRFWLKRKFEWEQLVESDRRMMRLRHSPIWVNLPKQIHEDLWTFYRAVGWDYKQKKFVDQKSTISATTAPA</sequence>
<reference evidence="1 2" key="1">
    <citation type="submission" date="2021-06" db="EMBL/GenBank/DDBJ databases">
        <title>Complete genome sequence of Erwinia phage pEa_SNUABM_1.</title>
        <authorList>
            <person name="Kim S.G."/>
            <person name="Park S.C."/>
        </authorList>
    </citation>
    <scope>NUCLEOTIDE SEQUENCE [LARGE SCALE GENOMIC DNA]</scope>
</reference>
<gene>
    <name evidence="1" type="ORF">pEaSNUABM1_00071</name>
</gene>